<dbReference type="InterPro" id="IPR007676">
    <property type="entry name" value="Ribophorin_I"/>
</dbReference>
<evidence type="ECO:0000256" key="8">
    <source>
        <dbReference type="ARBA" id="ARBA00022989"/>
    </source>
</evidence>
<dbReference type="EMBL" id="KI546074">
    <property type="protein sequence ID" value="EST46426.1"/>
    <property type="molecule type" value="Genomic_DNA"/>
</dbReference>
<dbReference type="GO" id="GO:0018279">
    <property type="term" value="P:protein N-linked glycosylation via asparagine"/>
    <property type="evidence" value="ECO:0007669"/>
    <property type="project" value="TreeGrafter"/>
</dbReference>
<feature type="transmembrane region" description="Helical" evidence="10">
    <location>
        <begin position="440"/>
        <end position="461"/>
    </location>
</feature>
<keyword evidence="13" id="KW-1185">Reference proteome</keyword>
<evidence type="ECO:0000256" key="10">
    <source>
        <dbReference type="RuleBase" id="RU361143"/>
    </source>
</evidence>
<dbReference type="EMBL" id="AUWU02000004">
    <property type="protein sequence ID" value="KAH0573812.1"/>
    <property type="molecule type" value="Genomic_DNA"/>
</dbReference>
<evidence type="ECO:0000256" key="2">
    <source>
        <dbReference type="ARBA" id="ARBA00004115"/>
    </source>
</evidence>
<protein>
    <recommendedName>
        <fullName evidence="10">Dolichyl-diphosphooligosaccharide--protein glycosyltransferase subunit 1</fullName>
    </recommendedName>
</protein>
<evidence type="ECO:0000313" key="13">
    <source>
        <dbReference type="Proteomes" id="UP000018208"/>
    </source>
</evidence>
<comment type="pathway">
    <text evidence="3 10">Protein modification; protein glycosylation.</text>
</comment>
<dbReference type="VEuPathDB" id="GiardiaDB:SS50377_23747"/>
<evidence type="ECO:0000256" key="3">
    <source>
        <dbReference type="ARBA" id="ARBA00004922"/>
    </source>
</evidence>
<reference evidence="12" key="2">
    <citation type="submission" date="2020-12" db="EMBL/GenBank/DDBJ databases">
        <title>New Spironucleus salmonicida genome in near-complete chromosomes.</title>
        <authorList>
            <person name="Xu F."/>
            <person name="Kurt Z."/>
            <person name="Jimenez-Gonzalez A."/>
            <person name="Astvaldsson A."/>
            <person name="Andersson J.O."/>
            <person name="Svard S.G."/>
        </authorList>
    </citation>
    <scope>NUCLEOTIDE SEQUENCE</scope>
    <source>
        <strain evidence="12">ATCC 50377</strain>
    </source>
</reference>
<dbReference type="AlphaFoldDB" id="V6LRV7"/>
<dbReference type="Pfam" id="PF04597">
    <property type="entry name" value="Ribophorin_I"/>
    <property type="match status" value="1"/>
</dbReference>
<comment type="function">
    <text evidence="1 10">Subunit of the oligosaccharyl transferase (OST) complex that catalyzes the initial transfer of a defined glycan (Glc(3)Man(9)GlcNAc(2) in eukaryotes) from the lipid carrier dolichol-pyrophosphate to an asparagine residue within an Asn-X-Ser/Thr consensus motif in nascent polypeptide chains, the first step in protein N-glycosylation. N-glycosylation occurs cotranslationally and the complex associates with the Sec61 complex at the channel-forming translocon complex that mediates protein translocation across the endoplasmic reticulum (ER). All subunits are required for a maximal enzyme activity.</text>
</comment>
<comment type="similarity">
    <text evidence="4 10">Belongs to the OST1 family.</text>
</comment>
<evidence type="ECO:0000313" key="11">
    <source>
        <dbReference type="EMBL" id="EST46426.1"/>
    </source>
</evidence>
<keyword evidence="9 10" id="KW-0472">Membrane</keyword>
<dbReference type="PANTHER" id="PTHR21049:SF0">
    <property type="entry name" value="DOLICHYL-DIPHOSPHOOLIGOSACCHARIDE--PROTEIN GLYCOSYLTRANSFERASE SUBUNIT 1"/>
    <property type="match status" value="1"/>
</dbReference>
<organism evidence="11">
    <name type="scientific">Spironucleus salmonicida</name>
    <dbReference type="NCBI Taxonomy" id="348837"/>
    <lineage>
        <taxon>Eukaryota</taxon>
        <taxon>Metamonada</taxon>
        <taxon>Diplomonadida</taxon>
        <taxon>Hexamitidae</taxon>
        <taxon>Hexamitinae</taxon>
        <taxon>Spironucleus</taxon>
    </lineage>
</organism>
<evidence type="ECO:0000256" key="4">
    <source>
        <dbReference type="ARBA" id="ARBA00008905"/>
    </source>
</evidence>
<gene>
    <name evidence="11" type="ORF">SS50377_13510</name>
    <name evidence="12" type="ORF">SS50377_23747</name>
</gene>
<dbReference type="PANTHER" id="PTHR21049">
    <property type="entry name" value="RIBOPHORIN I"/>
    <property type="match status" value="1"/>
</dbReference>
<evidence type="ECO:0000256" key="7">
    <source>
        <dbReference type="ARBA" id="ARBA00022824"/>
    </source>
</evidence>
<accession>V6LRV7</accession>
<proteinExistence type="inferred from homology"/>
<comment type="subcellular location">
    <subcellularLocation>
        <location evidence="2 10">Endoplasmic reticulum membrane</location>
        <topology evidence="2 10">Single-pass type I membrane protein</topology>
    </subcellularLocation>
</comment>
<evidence type="ECO:0000256" key="9">
    <source>
        <dbReference type="ARBA" id="ARBA00023136"/>
    </source>
</evidence>
<keyword evidence="8 10" id="KW-1133">Transmembrane helix</keyword>
<keyword evidence="7 10" id="KW-0256">Endoplasmic reticulum</keyword>
<evidence type="ECO:0000256" key="1">
    <source>
        <dbReference type="ARBA" id="ARBA00002791"/>
    </source>
</evidence>
<keyword evidence="6" id="KW-0732">Signal</keyword>
<evidence type="ECO:0000313" key="12">
    <source>
        <dbReference type="EMBL" id="KAH0573812.1"/>
    </source>
</evidence>
<sequence length="463" mass="53505">MLFLTLFFEEAEYFHIKNVTRNVDVSKGMFYTEFSQLYVQVKINDHPGYFDYGVPYELLDKVSFVQAKINDKIMFTERILRNDVILPVFFYRIKFSEDFGEATSFILTFTYTVKIDQFVNKYSSLFSPDQQADFRESDRIYQDRTLKVRFATTLPVPYDVSTQILKIKHPLGKLVSYKTDSAPRENSSSIITIGPIQYQPILEVEHIDMVFYAVLPTLEVNSTRTVIPSGFPIRIGFDESQVGLVHVIDKLYFKNLDPSPKGIRRSRVDIAKLKQGQFRVISEITITIPKASNIKIFDRIGKVATRKILQKQDHTIIIVTPRHLLFGQDTGSIFIEYDTQLTQQTYQDFGFTISAAPKISPKAFFQNIKTCILPPSTSSEVQFVSQFPLAFDENLYQQYDFDFQNRNGKCTTASFVDENIANSDVGVKWQIEQKMLENRVKIVFCGIFVFFLSAWCIRCVLQC</sequence>
<name>V6LRV7_9EUKA</name>
<evidence type="ECO:0000256" key="6">
    <source>
        <dbReference type="ARBA" id="ARBA00022729"/>
    </source>
</evidence>
<evidence type="ECO:0000256" key="5">
    <source>
        <dbReference type="ARBA" id="ARBA00022692"/>
    </source>
</evidence>
<dbReference type="UniPathway" id="UPA00378"/>
<reference evidence="11 12" key="1">
    <citation type="journal article" date="2014" name="PLoS Genet.">
        <title>The Genome of Spironucleus salmonicida Highlights a Fish Pathogen Adapted to Fluctuating Environments.</title>
        <authorList>
            <person name="Xu F."/>
            <person name="Jerlstrom-Hultqvist J."/>
            <person name="Einarsson E."/>
            <person name="Astvaldsson A."/>
            <person name="Svard S.G."/>
            <person name="Andersson J.O."/>
        </authorList>
    </citation>
    <scope>NUCLEOTIDE SEQUENCE</scope>
    <source>
        <strain evidence="12">ATCC 50377</strain>
    </source>
</reference>
<keyword evidence="5 10" id="KW-0812">Transmembrane</keyword>
<dbReference type="GO" id="GO:0008250">
    <property type="term" value="C:oligosaccharyltransferase complex"/>
    <property type="evidence" value="ECO:0007669"/>
    <property type="project" value="UniProtKB-UniRule"/>
</dbReference>
<dbReference type="Proteomes" id="UP000018208">
    <property type="component" value="Unassembled WGS sequence"/>
</dbReference>
<comment type="subunit">
    <text evidence="10">Component of the oligosaccharyltransferase (OST) complex.</text>
</comment>